<gene>
    <name evidence="22" type="ORF">LCGC14_1363060</name>
</gene>
<protein>
    <recommendedName>
        <fullName evidence="7">Bifunctional chorismate mutase/prephenate dehydratase</fullName>
        <ecNumber evidence="6">4.2.1.51</ecNumber>
    </recommendedName>
    <alternativeName>
        <fullName evidence="16">Chorismate mutase-prephenate dehydratase</fullName>
    </alternativeName>
    <alternativeName>
        <fullName evidence="15">p-protein</fullName>
    </alternativeName>
</protein>
<dbReference type="InterPro" id="IPR008242">
    <property type="entry name" value="Chor_mutase/pphenate_deHydtase"/>
</dbReference>
<keyword evidence="11" id="KW-0584">Phenylalanine biosynthesis</keyword>
<dbReference type="SUPFAM" id="SSF53850">
    <property type="entry name" value="Periplasmic binding protein-like II"/>
    <property type="match status" value="1"/>
</dbReference>
<dbReference type="InterPro" id="IPR045865">
    <property type="entry name" value="ACT-like_dom_sf"/>
</dbReference>
<evidence type="ECO:0000256" key="8">
    <source>
        <dbReference type="ARBA" id="ARBA00022490"/>
    </source>
</evidence>
<dbReference type="UniPathway" id="UPA00120">
    <property type="reaction ID" value="UER00203"/>
</dbReference>
<dbReference type="PANTHER" id="PTHR21022:SF19">
    <property type="entry name" value="PREPHENATE DEHYDRATASE-RELATED"/>
    <property type="match status" value="1"/>
</dbReference>
<evidence type="ECO:0000259" key="19">
    <source>
        <dbReference type="PROSITE" id="PS51168"/>
    </source>
</evidence>
<evidence type="ECO:0000256" key="17">
    <source>
        <dbReference type="ARBA" id="ARBA00047848"/>
    </source>
</evidence>
<keyword evidence="14" id="KW-0511">Multifunctional enzyme</keyword>
<dbReference type="Pfam" id="PF01842">
    <property type="entry name" value="ACT"/>
    <property type="match status" value="1"/>
</dbReference>
<dbReference type="FunFam" id="3.40.190.10:FF:000029">
    <property type="entry name" value="Chorismate mutase/Prephenate dehydratase"/>
    <property type="match status" value="1"/>
</dbReference>
<evidence type="ECO:0000256" key="13">
    <source>
        <dbReference type="ARBA" id="ARBA00023239"/>
    </source>
</evidence>
<evidence type="ECO:0000256" key="6">
    <source>
        <dbReference type="ARBA" id="ARBA00013147"/>
    </source>
</evidence>
<dbReference type="PANTHER" id="PTHR21022">
    <property type="entry name" value="PREPHENATE DEHYDRATASE P PROTEIN"/>
    <property type="match status" value="1"/>
</dbReference>
<feature type="domain" description="Chorismate mutase" evidence="19">
    <location>
        <begin position="1"/>
        <end position="94"/>
    </location>
</feature>
<dbReference type="PROSITE" id="PS51671">
    <property type="entry name" value="ACT"/>
    <property type="match status" value="1"/>
</dbReference>
<dbReference type="InterPro" id="IPR002912">
    <property type="entry name" value="ACT_dom"/>
</dbReference>
<feature type="coiled-coil region" evidence="18">
    <location>
        <begin position="7"/>
        <end position="34"/>
    </location>
</feature>
<dbReference type="GO" id="GO:0046417">
    <property type="term" value="P:chorismate metabolic process"/>
    <property type="evidence" value="ECO:0007669"/>
    <property type="project" value="InterPro"/>
</dbReference>
<evidence type="ECO:0000259" key="20">
    <source>
        <dbReference type="PROSITE" id="PS51171"/>
    </source>
</evidence>
<evidence type="ECO:0000256" key="5">
    <source>
        <dbReference type="ARBA" id="ARBA00004817"/>
    </source>
</evidence>
<dbReference type="Pfam" id="PF00800">
    <property type="entry name" value="PDT"/>
    <property type="match status" value="1"/>
</dbReference>
<evidence type="ECO:0000256" key="9">
    <source>
        <dbReference type="ARBA" id="ARBA00022605"/>
    </source>
</evidence>
<keyword evidence="12" id="KW-0413">Isomerase</keyword>
<dbReference type="EC" id="4.2.1.51" evidence="6"/>
<dbReference type="CDD" id="cd13630">
    <property type="entry name" value="PBP2_PDT_1"/>
    <property type="match status" value="1"/>
</dbReference>
<reference evidence="22" key="1">
    <citation type="journal article" date="2015" name="Nature">
        <title>Complex archaea that bridge the gap between prokaryotes and eukaryotes.</title>
        <authorList>
            <person name="Spang A."/>
            <person name="Saw J.H."/>
            <person name="Jorgensen S.L."/>
            <person name="Zaremba-Niedzwiedzka K."/>
            <person name="Martijn J."/>
            <person name="Lind A.E."/>
            <person name="van Eijk R."/>
            <person name="Schleper C."/>
            <person name="Guy L."/>
            <person name="Ettema T.J."/>
        </authorList>
    </citation>
    <scope>NUCLEOTIDE SEQUENCE</scope>
</reference>
<dbReference type="PROSITE" id="PS00857">
    <property type="entry name" value="PREPHENATE_DEHYDR_1"/>
    <property type="match status" value="1"/>
</dbReference>
<dbReference type="InterPro" id="IPR018528">
    <property type="entry name" value="Preph_deHydtase_CS"/>
</dbReference>
<dbReference type="SUPFAM" id="SSF55021">
    <property type="entry name" value="ACT-like"/>
    <property type="match status" value="1"/>
</dbReference>
<comment type="subcellular location">
    <subcellularLocation>
        <location evidence="3">Cytoplasm</location>
    </subcellularLocation>
</comment>
<evidence type="ECO:0000259" key="21">
    <source>
        <dbReference type="PROSITE" id="PS51671"/>
    </source>
</evidence>
<dbReference type="CDD" id="cd04905">
    <property type="entry name" value="ACT_CM-PDT"/>
    <property type="match status" value="1"/>
</dbReference>
<accession>A0A0F9KTL1</accession>
<comment type="function">
    <text evidence="2">Catalyzes the Claisen rearrangement of chorismate to prephenate and the decarboxylation/dehydration of prephenate to phenylpyruvate.</text>
</comment>
<evidence type="ECO:0000256" key="11">
    <source>
        <dbReference type="ARBA" id="ARBA00023222"/>
    </source>
</evidence>
<dbReference type="InterPro" id="IPR010957">
    <property type="entry name" value="G/b/e-P-prot_chorismate_mutase"/>
</dbReference>
<evidence type="ECO:0000256" key="7">
    <source>
        <dbReference type="ARBA" id="ARBA00014401"/>
    </source>
</evidence>
<dbReference type="UniPathway" id="UPA00121">
    <property type="reaction ID" value="UER00345"/>
</dbReference>
<dbReference type="InterPro" id="IPR036263">
    <property type="entry name" value="Chorismate_II_sf"/>
</dbReference>
<dbReference type="PIRSF" id="PIRSF001500">
    <property type="entry name" value="Chor_mut_pdt_Ppr"/>
    <property type="match status" value="1"/>
</dbReference>
<dbReference type="AlphaFoldDB" id="A0A0F9KTL1"/>
<dbReference type="PROSITE" id="PS51171">
    <property type="entry name" value="PREPHENATE_DEHYDR_3"/>
    <property type="match status" value="1"/>
</dbReference>
<evidence type="ECO:0000256" key="2">
    <source>
        <dbReference type="ARBA" id="ARBA00002364"/>
    </source>
</evidence>
<dbReference type="Pfam" id="PF01817">
    <property type="entry name" value="CM_2"/>
    <property type="match status" value="1"/>
</dbReference>
<comment type="caution">
    <text evidence="22">The sequence shown here is derived from an EMBL/GenBank/DDBJ whole genome shotgun (WGS) entry which is preliminary data.</text>
</comment>
<dbReference type="GO" id="GO:0009094">
    <property type="term" value="P:L-phenylalanine biosynthetic process"/>
    <property type="evidence" value="ECO:0007669"/>
    <property type="project" value="UniProtKB-UniPathway"/>
</dbReference>
<dbReference type="Gene3D" id="3.40.190.10">
    <property type="entry name" value="Periplasmic binding protein-like II"/>
    <property type="match status" value="2"/>
</dbReference>
<dbReference type="Gene3D" id="1.20.59.10">
    <property type="entry name" value="Chorismate mutase"/>
    <property type="match status" value="1"/>
</dbReference>
<feature type="domain" description="Prephenate dehydratase" evidence="20">
    <location>
        <begin position="94"/>
        <end position="269"/>
    </location>
</feature>
<feature type="domain" description="ACT" evidence="21">
    <location>
        <begin position="281"/>
        <end position="358"/>
    </location>
</feature>
<keyword evidence="18" id="KW-0175">Coiled coil</keyword>
<dbReference type="SMART" id="SM00830">
    <property type="entry name" value="CM_2"/>
    <property type="match status" value="1"/>
</dbReference>
<evidence type="ECO:0000256" key="12">
    <source>
        <dbReference type="ARBA" id="ARBA00023235"/>
    </source>
</evidence>
<evidence type="ECO:0000256" key="15">
    <source>
        <dbReference type="ARBA" id="ARBA00031175"/>
    </source>
</evidence>
<evidence type="ECO:0000256" key="10">
    <source>
        <dbReference type="ARBA" id="ARBA00023141"/>
    </source>
</evidence>
<comment type="pathway">
    <text evidence="4">Amino-acid biosynthesis; L-phenylalanine biosynthesis; phenylpyruvate from prephenate: step 1/1.</text>
</comment>
<evidence type="ECO:0000256" key="18">
    <source>
        <dbReference type="SAM" id="Coils"/>
    </source>
</evidence>
<dbReference type="FunFam" id="3.30.70.260:FF:000012">
    <property type="entry name" value="Prephenate dehydratase"/>
    <property type="match status" value="1"/>
</dbReference>
<keyword evidence="8" id="KW-0963">Cytoplasm</keyword>
<comment type="catalytic activity">
    <reaction evidence="17">
        <text>prephenate + H(+) = 3-phenylpyruvate + CO2 + H2O</text>
        <dbReference type="Rhea" id="RHEA:21648"/>
        <dbReference type="ChEBI" id="CHEBI:15377"/>
        <dbReference type="ChEBI" id="CHEBI:15378"/>
        <dbReference type="ChEBI" id="CHEBI:16526"/>
        <dbReference type="ChEBI" id="CHEBI:18005"/>
        <dbReference type="ChEBI" id="CHEBI:29934"/>
        <dbReference type="EC" id="4.2.1.51"/>
    </reaction>
</comment>
<sequence length="362" mass="39523">MSEQQALQVIRKQIDETDLQIQALLNKRAAMAEEVARIKIANGEQTGDFYRPEREAMVLRQVMERNEGPLDAKEMARLFREIMSACLAAEKPLQVAYLGPEGSFTQAAALKQFGGSVELQSMSTIADVFHSVEIGNASYGLVPVENSTEGMVSHTLDRFITSPLKINGEVSLRIHHYLLSKSMELADIKVVYAHPQALAQCRKWLAEHLPNSKLVAVNSNSEAAKRVANEPNAAAIAANRAAEIYDLSVLASNIEDEADNTTRFLVIGMQDVGPSGVDKTALLVSTKNQPGALQILLKPLADSGISMTRIESRPSGKGIWEYVFFIDIDGHCQDQAVAEALTLLAQESSMCRVLGSYPKAVL</sequence>
<evidence type="ECO:0000313" key="22">
    <source>
        <dbReference type="EMBL" id="KKM78131.1"/>
    </source>
</evidence>
<keyword evidence="10" id="KW-0057">Aromatic amino acid biosynthesis</keyword>
<organism evidence="22">
    <name type="scientific">marine sediment metagenome</name>
    <dbReference type="NCBI Taxonomy" id="412755"/>
    <lineage>
        <taxon>unclassified sequences</taxon>
        <taxon>metagenomes</taxon>
        <taxon>ecological metagenomes</taxon>
    </lineage>
</organism>
<dbReference type="NCBIfam" id="TIGR01807">
    <property type="entry name" value="CM_P2"/>
    <property type="match status" value="1"/>
</dbReference>
<dbReference type="PROSITE" id="PS51168">
    <property type="entry name" value="CHORISMATE_MUT_2"/>
    <property type="match status" value="1"/>
</dbReference>
<dbReference type="InterPro" id="IPR001086">
    <property type="entry name" value="Preph_deHydtase"/>
</dbReference>
<name>A0A0F9KTL1_9ZZZZ</name>
<dbReference type="PROSITE" id="PS00858">
    <property type="entry name" value="PREPHENATE_DEHYDR_2"/>
    <property type="match status" value="1"/>
</dbReference>
<keyword evidence="9" id="KW-0028">Amino-acid biosynthesis</keyword>
<proteinExistence type="predicted"/>
<dbReference type="InterPro" id="IPR036979">
    <property type="entry name" value="CM_dom_sf"/>
</dbReference>
<dbReference type="GO" id="GO:0005737">
    <property type="term" value="C:cytoplasm"/>
    <property type="evidence" value="ECO:0007669"/>
    <property type="project" value="UniProtKB-SubCell"/>
</dbReference>
<evidence type="ECO:0000256" key="16">
    <source>
        <dbReference type="ARBA" id="ARBA00031520"/>
    </source>
</evidence>
<dbReference type="Gene3D" id="3.30.70.260">
    <property type="match status" value="1"/>
</dbReference>
<evidence type="ECO:0000256" key="1">
    <source>
        <dbReference type="ARBA" id="ARBA00000824"/>
    </source>
</evidence>
<dbReference type="GO" id="GO:0004664">
    <property type="term" value="F:prephenate dehydratase activity"/>
    <property type="evidence" value="ECO:0007669"/>
    <property type="project" value="UniProtKB-EC"/>
</dbReference>
<evidence type="ECO:0000256" key="3">
    <source>
        <dbReference type="ARBA" id="ARBA00004496"/>
    </source>
</evidence>
<dbReference type="SUPFAM" id="SSF48600">
    <property type="entry name" value="Chorismate mutase II"/>
    <property type="match status" value="1"/>
</dbReference>
<dbReference type="EMBL" id="LAZR01008538">
    <property type="protein sequence ID" value="KKM78131.1"/>
    <property type="molecule type" value="Genomic_DNA"/>
</dbReference>
<evidence type="ECO:0000256" key="4">
    <source>
        <dbReference type="ARBA" id="ARBA00004741"/>
    </source>
</evidence>
<dbReference type="GO" id="GO:0004106">
    <property type="term" value="F:chorismate mutase activity"/>
    <property type="evidence" value="ECO:0007669"/>
    <property type="project" value="UniProtKB-EC"/>
</dbReference>
<dbReference type="NCBIfam" id="NF008865">
    <property type="entry name" value="PRK11898.1"/>
    <property type="match status" value="1"/>
</dbReference>
<comment type="pathway">
    <text evidence="5">Metabolic intermediate biosynthesis; prephenate biosynthesis; prephenate from chorismate: step 1/1.</text>
</comment>
<keyword evidence="13" id="KW-0456">Lyase</keyword>
<comment type="catalytic activity">
    <reaction evidence="1">
        <text>chorismate = prephenate</text>
        <dbReference type="Rhea" id="RHEA:13897"/>
        <dbReference type="ChEBI" id="CHEBI:29748"/>
        <dbReference type="ChEBI" id="CHEBI:29934"/>
        <dbReference type="EC" id="5.4.99.5"/>
    </reaction>
</comment>
<dbReference type="FunFam" id="3.40.190.10:FF:000034">
    <property type="entry name" value="Chorismate mutase/prephenate dehydratase"/>
    <property type="match status" value="1"/>
</dbReference>
<dbReference type="InterPro" id="IPR002701">
    <property type="entry name" value="CM_II_prokaryot"/>
</dbReference>
<evidence type="ECO:0000256" key="14">
    <source>
        <dbReference type="ARBA" id="ARBA00023268"/>
    </source>
</evidence>